<dbReference type="Pfam" id="PF01814">
    <property type="entry name" value="Hemerythrin"/>
    <property type="match status" value="1"/>
</dbReference>
<proteinExistence type="predicted"/>
<feature type="region of interest" description="Disordered" evidence="1">
    <location>
        <begin position="1"/>
        <end position="30"/>
    </location>
</feature>
<accession>A0A0A0M7W3</accession>
<dbReference type="InterPro" id="IPR038309">
    <property type="entry name" value="Rsd/AlgQ_sf"/>
</dbReference>
<comment type="caution">
    <text evidence="3">The sequence shown here is derived from an EMBL/GenBank/DDBJ whole genome shotgun (WGS) entry which is preliminary data.</text>
</comment>
<dbReference type="eggNOG" id="ENOG50313SI">
    <property type="taxonomic scope" value="Bacteria"/>
</dbReference>
<dbReference type="EMBL" id="AVBH01000098">
    <property type="protein sequence ID" value="KGO98309.1"/>
    <property type="molecule type" value="Genomic_DNA"/>
</dbReference>
<evidence type="ECO:0000313" key="4">
    <source>
        <dbReference type="Proteomes" id="UP000030003"/>
    </source>
</evidence>
<name>A0A0A0M7W3_9GAMM</name>
<feature type="domain" description="Hemerythrin-like" evidence="2">
    <location>
        <begin position="39"/>
        <end position="165"/>
    </location>
</feature>
<keyword evidence="4" id="KW-1185">Reference proteome</keyword>
<dbReference type="Gene3D" id="1.20.120.1370">
    <property type="entry name" value="Regulator of RNA polymerase sigma(70) subunit, domain 4"/>
    <property type="match status" value="1"/>
</dbReference>
<organism evidence="3 4">
    <name type="scientific">Lysobacter defluvii IMMIB APB-9 = DSM 18482</name>
    <dbReference type="NCBI Taxonomy" id="1385515"/>
    <lineage>
        <taxon>Bacteria</taxon>
        <taxon>Pseudomonadati</taxon>
        <taxon>Pseudomonadota</taxon>
        <taxon>Gammaproteobacteria</taxon>
        <taxon>Lysobacterales</taxon>
        <taxon>Lysobacteraceae</taxon>
        <taxon>Novilysobacter</taxon>
    </lineage>
</organism>
<dbReference type="RefSeq" id="WP_052106797.1">
    <property type="nucleotide sequence ID" value="NZ_AUHT01000011.1"/>
</dbReference>
<dbReference type="Proteomes" id="UP000030003">
    <property type="component" value="Unassembled WGS sequence"/>
</dbReference>
<evidence type="ECO:0000259" key="2">
    <source>
        <dbReference type="Pfam" id="PF01814"/>
    </source>
</evidence>
<evidence type="ECO:0000313" key="3">
    <source>
        <dbReference type="EMBL" id="KGO98309.1"/>
    </source>
</evidence>
<sequence>MGLLKRLFGGKPDTDTARTATPDAGQDAGRTIRYDPGLVDGLKDDHQELVAMYTALGERVAAGDFHGVDAALQEFKIRLEAHLLTENVRFYVYVEQSMAEDEVNYELIRGFRKEMNSIARAVVEFVRRYRQQPVGPATQAQFIREHGEVGRLLAQRIAREESELYVLYQP</sequence>
<dbReference type="STRING" id="1385515.GCA_000423325_02300"/>
<dbReference type="AlphaFoldDB" id="A0A0A0M7W3"/>
<gene>
    <name evidence="3" type="ORF">N791_03355</name>
</gene>
<evidence type="ECO:0000256" key="1">
    <source>
        <dbReference type="SAM" id="MobiDB-lite"/>
    </source>
</evidence>
<dbReference type="InterPro" id="IPR012312">
    <property type="entry name" value="Hemerythrin-like"/>
</dbReference>
<dbReference type="OrthoDB" id="8526133at2"/>
<reference evidence="3 4" key="1">
    <citation type="submission" date="2013-08" db="EMBL/GenBank/DDBJ databases">
        <title>Genomic analysis of Lysobacter defluvii.</title>
        <authorList>
            <person name="Wang Q."/>
            <person name="Wang G."/>
        </authorList>
    </citation>
    <scope>NUCLEOTIDE SEQUENCE [LARGE SCALE GENOMIC DNA]</scope>
    <source>
        <strain evidence="3 4">IMMIB APB-9</strain>
    </source>
</reference>
<protein>
    <recommendedName>
        <fullName evidence="2">Hemerythrin-like domain-containing protein</fullName>
    </recommendedName>
</protein>